<proteinExistence type="predicted"/>
<evidence type="ECO:0000313" key="1">
    <source>
        <dbReference type="EMBL" id="QWG00588.1"/>
    </source>
</evidence>
<organism evidence="1 2">
    <name type="scientific">Flammeovirga yaeyamensis</name>
    <dbReference type="NCBI Taxonomy" id="367791"/>
    <lineage>
        <taxon>Bacteria</taxon>
        <taxon>Pseudomonadati</taxon>
        <taxon>Bacteroidota</taxon>
        <taxon>Cytophagia</taxon>
        <taxon>Cytophagales</taxon>
        <taxon>Flammeovirgaceae</taxon>
        <taxon>Flammeovirga</taxon>
    </lineage>
</organism>
<accession>A0AAX1N422</accession>
<dbReference type="InterPro" id="IPR011652">
    <property type="entry name" value="MORN_2"/>
</dbReference>
<dbReference type="AlphaFoldDB" id="A0AAX1N422"/>
<reference evidence="1 2" key="1">
    <citation type="submission" date="2021-05" db="EMBL/GenBank/DDBJ databases">
        <title>Comparative genomic studies on the polysaccharide-degrading batcterial strains of the Flammeovirga genus.</title>
        <authorList>
            <person name="Zewei F."/>
            <person name="Zheng Z."/>
            <person name="Yu L."/>
            <person name="Ruyue G."/>
            <person name="Yanhong M."/>
            <person name="Yuanyuan C."/>
            <person name="Jingyan G."/>
            <person name="Wenjun H."/>
        </authorList>
    </citation>
    <scope>NUCLEOTIDE SEQUENCE [LARGE SCALE GENOMIC DNA]</scope>
    <source>
        <strain evidence="1 2">NBRC:100898</strain>
    </source>
</reference>
<dbReference type="KEGG" id="fya:KMW28_13095"/>
<evidence type="ECO:0000313" key="2">
    <source>
        <dbReference type="Proteomes" id="UP000678679"/>
    </source>
</evidence>
<keyword evidence="2" id="KW-1185">Reference proteome</keyword>
<dbReference type="SUPFAM" id="SSF82185">
    <property type="entry name" value="Histone H3 K4-specific methyltransferase SET7/9 N-terminal domain"/>
    <property type="match status" value="1"/>
</dbReference>
<name>A0AAX1N422_9BACT</name>
<gene>
    <name evidence="1" type="ORF">KMW28_13095</name>
</gene>
<dbReference type="Proteomes" id="UP000678679">
    <property type="component" value="Chromosome 1"/>
</dbReference>
<dbReference type="RefSeq" id="WP_169663027.1">
    <property type="nucleotide sequence ID" value="NZ_CP076132.1"/>
</dbReference>
<dbReference type="EMBL" id="CP076132">
    <property type="protein sequence ID" value="QWG00588.1"/>
    <property type="molecule type" value="Genomic_DNA"/>
</dbReference>
<sequence>MTSARINHMILADNHQIVLKGGNCYVDGELYSGQIYWVYPNITDTLKVRSYHQGKKDGEWRKFYPQNTLKEKRYFIDGKKEGVHIGYYHNHKTQFLYHLENDLYHGNCKAWNLSGQLIRDQNYVNGQEEGSQKIWYDNGKIKANYVKKDGRRFGLLGTKNCINVYDEKF</sequence>
<dbReference type="Gene3D" id="2.20.110.10">
    <property type="entry name" value="Histone H3 K4-specific methyltransferase SET7/9 N-terminal domain"/>
    <property type="match status" value="2"/>
</dbReference>
<dbReference type="Pfam" id="PF07661">
    <property type="entry name" value="MORN_2"/>
    <property type="match status" value="3"/>
</dbReference>
<protein>
    <submittedName>
        <fullName evidence="1">Toxin-antitoxin system YwqK family antitoxin</fullName>
    </submittedName>
</protein>